<comment type="caution">
    <text evidence="10">The sequence shown here is derived from an EMBL/GenBank/DDBJ whole genome shotgun (WGS) entry which is preliminary data.</text>
</comment>
<feature type="domain" description="Spore germination GerAC-like C-terminal" evidence="8">
    <location>
        <begin position="202"/>
        <end position="365"/>
    </location>
</feature>
<evidence type="ECO:0000313" key="11">
    <source>
        <dbReference type="Proteomes" id="UP000838821"/>
    </source>
</evidence>
<evidence type="ECO:0000256" key="5">
    <source>
        <dbReference type="ARBA" id="ARBA00023136"/>
    </source>
</evidence>
<reference evidence="10" key="1">
    <citation type="submission" date="2022-01" db="EMBL/GenBank/DDBJ databases">
        <authorList>
            <person name="Criscuolo A."/>
        </authorList>
    </citation>
    <scope>NUCLEOTIDE SEQUENCE</scope>
    <source>
        <strain evidence="10">CIP111891</strain>
    </source>
</reference>
<dbReference type="NCBIfam" id="TIGR02887">
    <property type="entry name" value="spore_ger_x_C"/>
    <property type="match status" value="1"/>
</dbReference>
<evidence type="ECO:0000256" key="7">
    <source>
        <dbReference type="ARBA" id="ARBA00023288"/>
    </source>
</evidence>
<evidence type="ECO:0000256" key="4">
    <source>
        <dbReference type="ARBA" id="ARBA00022729"/>
    </source>
</evidence>
<comment type="subcellular location">
    <subcellularLocation>
        <location evidence="1">Membrane</location>
        <topology evidence="1">Lipid-anchor</topology>
    </subcellularLocation>
</comment>
<gene>
    <name evidence="10" type="ORF">PAECIP111891_05977</name>
</gene>
<keyword evidence="5" id="KW-0472">Membrane</keyword>
<keyword evidence="4" id="KW-0732">Signal</keyword>
<keyword evidence="11" id="KW-1185">Reference proteome</keyword>
<evidence type="ECO:0000256" key="2">
    <source>
        <dbReference type="ARBA" id="ARBA00007886"/>
    </source>
</evidence>
<organism evidence="10 11">
    <name type="scientific">Paenibacillus allorhizoplanae</name>
    <dbReference type="NCBI Taxonomy" id="2905648"/>
    <lineage>
        <taxon>Bacteria</taxon>
        <taxon>Bacillati</taxon>
        <taxon>Bacillota</taxon>
        <taxon>Bacilli</taxon>
        <taxon>Bacillales</taxon>
        <taxon>Paenibacillaceae</taxon>
        <taxon>Paenibacillus</taxon>
    </lineage>
</organism>
<feature type="domain" description="Spore germination protein N-terminal" evidence="9">
    <location>
        <begin position="22"/>
        <end position="192"/>
    </location>
</feature>
<name>A0ABN8H407_9BACL</name>
<keyword evidence="3" id="KW-0309">Germination</keyword>
<evidence type="ECO:0000259" key="9">
    <source>
        <dbReference type="Pfam" id="PF25198"/>
    </source>
</evidence>
<comment type="similarity">
    <text evidence="2">Belongs to the GerABKC lipoprotein family.</text>
</comment>
<evidence type="ECO:0008006" key="12">
    <source>
        <dbReference type="Google" id="ProtNLM"/>
    </source>
</evidence>
<dbReference type="InterPro" id="IPR038501">
    <property type="entry name" value="Spore_GerAC_C_sf"/>
</dbReference>
<dbReference type="PANTHER" id="PTHR35789">
    <property type="entry name" value="SPORE GERMINATION PROTEIN B3"/>
    <property type="match status" value="1"/>
</dbReference>
<dbReference type="EMBL" id="CAKMMW010000027">
    <property type="protein sequence ID" value="CAH1226701.1"/>
    <property type="molecule type" value="Genomic_DNA"/>
</dbReference>
<proteinExistence type="inferred from homology"/>
<dbReference type="RefSeq" id="WP_236292118.1">
    <property type="nucleotide sequence ID" value="NZ_CAKMMW010000027.1"/>
</dbReference>
<dbReference type="PROSITE" id="PS51257">
    <property type="entry name" value="PROKAR_LIPOPROTEIN"/>
    <property type="match status" value="1"/>
</dbReference>
<dbReference type="InterPro" id="IPR057336">
    <property type="entry name" value="GerAC_N"/>
</dbReference>
<dbReference type="InterPro" id="IPR046953">
    <property type="entry name" value="Spore_GerAC-like_C"/>
</dbReference>
<protein>
    <recommendedName>
        <fullName evidence="12">Ger(X)C family spore germination protein</fullName>
    </recommendedName>
</protein>
<evidence type="ECO:0000313" key="10">
    <source>
        <dbReference type="EMBL" id="CAH1226701.1"/>
    </source>
</evidence>
<evidence type="ECO:0000256" key="3">
    <source>
        <dbReference type="ARBA" id="ARBA00022544"/>
    </source>
</evidence>
<accession>A0ABN8H407</accession>
<evidence type="ECO:0000259" key="8">
    <source>
        <dbReference type="Pfam" id="PF05504"/>
    </source>
</evidence>
<keyword evidence="7" id="KW-0449">Lipoprotein</keyword>
<dbReference type="Gene3D" id="3.30.300.210">
    <property type="entry name" value="Nutrient germinant receptor protein C, domain 3"/>
    <property type="match status" value="1"/>
</dbReference>
<evidence type="ECO:0000256" key="6">
    <source>
        <dbReference type="ARBA" id="ARBA00023139"/>
    </source>
</evidence>
<sequence>MKPHIGSLLLVLLLPGLTGCWDQRELKEIRIEDAEAFDLLENGKILFSISVPTIKLKKQAQSEVAVPILGAEGRTINEAYAEIKKTASQNLDFGKTRLILINKRLAQKSLYPALESYYREAHSPINVKMAIVDDSASKLLHLKAKDRLMVSEYVYELLQSGEDNGLIPKASPFLIYSMFTNHGTDATIPIVNPIGVDRAKISGLALFHNKQMTGELDSNASMSLIMLSKSKPDYFTITEKDNSSNMIVSLFMNRDGNRKIAVSNDKDSLRAVISADFTCDLVEVPDNIHFDDEMLKKLGSQLEQKLSERAKEVIKELQHANCDALGIGLEVKAHHYHYWKAIQWDKVYPGMSIEPKITINIVKRGLLE</sequence>
<dbReference type="Pfam" id="PF05504">
    <property type="entry name" value="Spore_GerAC"/>
    <property type="match status" value="1"/>
</dbReference>
<evidence type="ECO:0000256" key="1">
    <source>
        <dbReference type="ARBA" id="ARBA00004635"/>
    </source>
</evidence>
<keyword evidence="6" id="KW-0564">Palmitate</keyword>
<dbReference type="Pfam" id="PF25198">
    <property type="entry name" value="Spore_GerAC_N"/>
    <property type="match status" value="1"/>
</dbReference>
<dbReference type="Proteomes" id="UP000838821">
    <property type="component" value="Unassembled WGS sequence"/>
</dbReference>
<dbReference type="PANTHER" id="PTHR35789:SF1">
    <property type="entry name" value="SPORE GERMINATION PROTEIN B3"/>
    <property type="match status" value="1"/>
</dbReference>
<dbReference type="InterPro" id="IPR008844">
    <property type="entry name" value="Spore_GerAC-like"/>
</dbReference>